<dbReference type="EMBL" id="BPLR01008440">
    <property type="protein sequence ID" value="GIY24692.1"/>
    <property type="molecule type" value="Genomic_DNA"/>
</dbReference>
<evidence type="ECO:0000313" key="2">
    <source>
        <dbReference type="Proteomes" id="UP001054945"/>
    </source>
</evidence>
<protein>
    <submittedName>
        <fullName evidence="1">Uncharacterized protein</fullName>
    </submittedName>
</protein>
<dbReference type="Proteomes" id="UP001054945">
    <property type="component" value="Unassembled WGS sequence"/>
</dbReference>
<evidence type="ECO:0000313" key="1">
    <source>
        <dbReference type="EMBL" id="GIY24692.1"/>
    </source>
</evidence>
<keyword evidence="2" id="KW-1185">Reference proteome</keyword>
<organism evidence="1 2">
    <name type="scientific">Caerostris extrusa</name>
    <name type="common">Bark spider</name>
    <name type="synonym">Caerostris bankana</name>
    <dbReference type="NCBI Taxonomy" id="172846"/>
    <lineage>
        <taxon>Eukaryota</taxon>
        <taxon>Metazoa</taxon>
        <taxon>Ecdysozoa</taxon>
        <taxon>Arthropoda</taxon>
        <taxon>Chelicerata</taxon>
        <taxon>Arachnida</taxon>
        <taxon>Araneae</taxon>
        <taxon>Araneomorphae</taxon>
        <taxon>Entelegynae</taxon>
        <taxon>Araneoidea</taxon>
        <taxon>Araneidae</taxon>
        <taxon>Caerostris</taxon>
    </lineage>
</organism>
<accession>A0AAV4RW71</accession>
<name>A0AAV4RW71_CAEEX</name>
<sequence length="120" mass="13831">MRTATAVYLAALLSKYRPLIPEIRAKNPHVSDGSKTAFVFMEIHMTATEFEWSFLFLLISPIGRNHRRKKNSHHFPWTQEYRGVKFSLRNPSTHASPRRTLFNGGEEAMQCGHSARKCPM</sequence>
<proteinExistence type="predicted"/>
<reference evidence="1 2" key="1">
    <citation type="submission" date="2021-06" db="EMBL/GenBank/DDBJ databases">
        <title>Caerostris extrusa draft genome.</title>
        <authorList>
            <person name="Kono N."/>
            <person name="Arakawa K."/>
        </authorList>
    </citation>
    <scope>NUCLEOTIDE SEQUENCE [LARGE SCALE GENOMIC DNA]</scope>
</reference>
<gene>
    <name evidence="1" type="ORF">CEXT_142851</name>
</gene>
<dbReference type="AlphaFoldDB" id="A0AAV4RW71"/>
<comment type="caution">
    <text evidence="1">The sequence shown here is derived from an EMBL/GenBank/DDBJ whole genome shotgun (WGS) entry which is preliminary data.</text>
</comment>